<organism evidence="4 5">
    <name type="scientific">Aplysia californica</name>
    <name type="common">California sea hare</name>
    <dbReference type="NCBI Taxonomy" id="6500"/>
    <lineage>
        <taxon>Eukaryota</taxon>
        <taxon>Metazoa</taxon>
        <taxon>Spiralia</taxon>
        <taxon>Lophotrochozoa</taxon>
        <taxon>Mollusca</taxon>
        <taxon>Gastropoda</taxon>
        <taxon>Heterobranchia</taxon>
        <taxon>Euthyneura</taxon>
        <taxon>Tectipleura</taxon>
        <taxon>Aplysiida</taxon>
        <taxon>Aplysioidea</taxon>
        <taxon>Aplysiidae</taxon>
        <taxon>Aplysia</taxon>
    </lineage>
</organism>
<dbReference type="RefSeq" id="XP_035829036.1">
    <property type="nucleotide sequence ID" value="XM_035973143.1"/>
</dbReference>
<dbReference type="PANTHER" id="PTHR45945">
    <property type="entry name" value="REGULATOR OF G-PROTEIN SIGNALING LOCO"/>
    <property type="match status" value="1"/>
</dbReference>
<dbReference type="InterPro" id="IPR016137">
    <property type="entry name" value="RGS"/>
</dbReference>
<dbReference type="PROSITE" id="PS50132">
    <property type="entry name" value="RGS"/>
    <property type="match status" value="2"/>
</dbReference>
<protein>
    <submittedName>
        <fullName evidence="5">Regulator of G-protein signaling loco-like</fullName>
    </submittedName>
</protein>
<dbReference type="Gene3D" id="1.10.167.10">
    <property type="entry name" value="Regulator of G-protein Signalling 4, domain 2"/>
    <property type="match status" value="2"/>
</dbReference>
<dbReference type="InterPro" id="IPR036305">
    <property type="entry name" value="RGS_sf"/>
</dbReference>
<dbReference type="SUPFAM" id="SSF48097">
    <property type="entry name" value="Regulator of G-protein signaling, RGS"/>
    <property type="match status" value="2"/>
</dbReference>
<keyword evidence="4" id="KW-1185">Reference proteome</keyword>
<feature type="compositionally biased region" description="Basic and acidic residues" evidence="2">
    <location>
        <begin position="368"/>
        <end position="378"/>
    </location>
</feature>
<evidence type="ECO:0000313" key="5">
    <source>
        <dbReference type="RefSeq" id="XP_035829036.1"/>
    </source>
</evidence>
<evidence type="ECO:0000256" key="1">
    <source>
        <dbReference type="ARBA" id="ARBA00022468"/>
    </source>
</evidence>
<keyword evidence="1" id="KW-0343">GTPase activation</keyword>
<dbReference type="InterPro" id="IPR044926">
    <property type="entry name" value="RGS_subdomain_2"/>
</dbReference>
<name>A0ABM1W2Z3_APLCA</name>
<accession>A0ABM1W2Z3</accession>
<evidence type="ECO:0000259" key="3">
    <source>
        <dbReference type="PROSITE" id="PS50132"/>
    </source>
</evidence>
<feature type="domain" description="RGS" evidence="3">
    <location>
        <begin position="89"/>
        <end position="205"/>
    </location>
</feature>
<evidence type="ECO:0000256" key="2">
    <source>
        <dbReference type="SAM" id="MobiDB-lite"/>
    </source>
</evidence>
<feature type="domain" description="RGS" evidence="3">
    <location>
        <begin position="236"/>
        <end position="352"/>
    </location>
</feature>
<dbReference type="InterPro" id="IPR046995">
    <property type="entry name" value="RGS10/12/14-like"/>
</dbReference>
<evidence type="ECO:0000313" key="4">
    <source>
        <dbReference type="Proteomes" id="UP000694888"/>
    </source>
</evidence>
<dbReference type="SMART" id="SM00315">
    <property type="entry name" value="RGS"/>
    <property type="match status" value="2"/>
</dbReference>
<sequence length="412" mass="46996">MTKRKKIGGPRGGEVTLLTTQSIVIEEAPCLNTQSKLLNVSVDIITGQTGDHKQARLLNVSVDNITGQTGDQGDGLKEQVGRVASWDVHVDKLLQDPVGVEVFSEFLRKEFSEENILFWKACEQYRQLTDDSERNTQACVIYGRFLSPTADDPVNVDDVARSHTRMFLDNPTVDMFDVAQKQIHQLMRRDSYVRFVKSDLYKKKLMEEMEDKPGQTGDQGDGLKEPVGRVASWAVHVDKLLQDPVGVEVFSEFLKKEFSEENILFWKACEQYRQLTDDSERNAEAGVIYGRFLSPTADDPVNVDGAARSHTRTFLDNPTVDMFDVAQKQIYQLMRRDSYVRFIKADLYKNKLMEEMEGKLLQGQMQDKLPEEKREEKRGRKYGASSGILTLLKRFRLKDAQKRSKKKGGVQP</sequence>
<feature type="region of interest" description="Disordered" evidence="2">
    <location>
        <begin position="363"/>
        <end position="382"/>
    </location>
</feature>
<gene>
    <name evidence="5" type="primary">LOC118478829</name>
</gene>
<reference evidence="5" key="1">
    <citation type="submission" date="2025-08" db="UniProtKB">
        <authorList>
            <consortium name="RefSeq"/>
        </authorList>
    </citation>
    <scope>IDENTIFICATION</scope>
</reference>
<proteinExistence type="predicted"/>
<dbReference type="InterPro" id="IPR024066">
    <property type="entry name" value="RGS_subdom1/3"/>
</dbReference>
<dbReference type="Proteomes" id="UP000694888">
    <property type="component" value="Unplaced"/>
</dbReference>
<dbReference type="Gene3D" id="1.10.196.10">
    <property type="match status" value="2"/>
</dbReference>
<dbReference type="Pfam" id="PF00615">
    <property type="entry name" value="RGS"/>
    <property type="match status" value="2"/>
</dbReference>
<dbReference type="GeneID" id="118478829"/>
<dbReference type="PANTHER" id="PTHR45945:SF3">
    <property type="entry name" value="REGULATOR OF G-PROTEIN SIGNALING LOCO"/>
    <property type="match status" value="1"/>
</dbReference>
<dbReference type="PRINTS" id="PR01301">
    <property type="entry name" value="RGSPROTEIN"/>
</dbReference>